<keyword evidence="4" id="KW-0547">Nucleotide-binding</keyword>
<gene>
    <name evidence="8" type="primary">pglW</name>
    <name evidence="8" type="ORF">NI17_000520</name>
</gene>
<dbReference type="PROSITE" id="PS00107">
    <property type="entry name" value="PROTEIN_KINASE_ATP"/>
    <property type="match status" value="1"/>
</dbReference>
<dbReference type="EMBL" id="CP063196">
    <property type="protein sequence ID" value="UOE19787.1"/>
    <property type="molecule type" value="Genomic_DNA"/>
</dbReference>
<keyword evidence="2" id="KW-0723">Serine/threonine-protein kinase</keyword>
<evidence type="ECO:0000256" key="1">
    <source>
        <dbReference type="ARBA" id="ARBA00012513"/>
    </source>
</evidence>
<evidence type="ECO:0000256" key="5">
    <source>
        <dbReference type="ARBA" id="ARBA00022777"/>
    </source>
</evidence>
<dbReference type="InterPro" id="IPR011528">
    <property type="entry name" value="NERD"/>
</dbReference>
<dbReference type="SUPFAM" id="SSF56112">
    <property type="entry name" value="Protein kinase-like (PK-like)"/>
    <property type="match status" value="2"/>
</dbReference>
<dbReference type="RefSeq" id="WP_119267876.1">
    <property type="nucleotide sequence ID" value="NZ_CP063196.1"/>
</dbReference>
<accession>A0A399G252</accession>
<protein>
    <recommendedName>
        <fullName evidence="1">non-specific serine/threonine protein kinase</fullName>
        <ecNumber evidence="1">2.7.11.1</ecNumber>
    </recommendedName>
</protein>
<dbReference type="NCBIfam" id="NF033442">
    <property type="entry name" value="BREX_PglW"/>
    <property type="match status" value="1"/>
</dbReference>
<dbReference type="Gene3D" id="1.10.510.10">
    <property type="entry name" value="Transferase(Phosphotransferase) domain 1"/>
    <property type="match status" value="2"/>
</dbReference>
<reference evidence="8" key="1">
    <citation type="submission" date="2020-10" db="EMBL/GenBank/DDBJ databases">
        <title>De novo genome project of the cellulose decomposer Thermobifida halotolerans type strain.</title>
        <authorList>
            <person name="Nagy I."/>
            <person name="Horvath B."/>
            <person name="Kukolya J."/>
            <person name="Nagy I."/>
            <person name="Orsini M."/>
        </authorList>
    </citation>
    <scope>NUCLEOTIDE SEQUENCE</scope>
    <source>
        <strain evidence="8">DSM 44931</strain>
    </source>
</reference>
<feature type="region of interest" description="Disordered" evidence="7">
    <location>
        <begin position="876"/>
        <end position="895"/>
    </location>
</feature>
<keyword evidence="6" id="KW-0067">ATP-binding</keyword>
<dbReference type="Pfam" id="PF00069">
    <property type="entry name" value="Pkinase"/>
    <property type="match status" value="2"/>
</dbReference>
<dbReference type="PANTHER" id="PTHR43289">
    <property type="entry name" value="MITOGEN-ACTIVATED PROTEIN KINASE KINASE KINASE 20-RELATED"/>
    <property type="match status" value="1"/>
</dbReference>
<dbReference type="GO" id="GO:0005524">
    <property type="term" value="F:ATP binding"/>
    <property type="evidence" value="ECO:0007669"/>
    <property type="project" value="UniProtKB-UniRule"/>
</dbReference>
<sequence>MADRWWGQRSEHVWEQEALDHIRAQMPQREPYRAWQCFSFTAHTGQIRECDLFVVTPAGAFLVEIKSHPGRATNRGGTWTFYGDRVRTIDNPLHLTNQKAKELKSRLEWAAKRLRVHDYRSPFFTPAVFLSAPDLRCEFDEIQRQHVYGRDGLEKQTGLEGIWNGLLDRPVGRRPDPVFFRTITRLMEEIGAQAIHRDLEVGSYVLGSRAFDSGPTWTDYLGQHTVLRSKQGRVRVYHYGDAENDAARESVRRAAEREFRSLDGIAHEGIVKAEHYEVIDGRGPAIVFEHRGRWQRLDHFMQENGTDLDAYTRTEMVRQLAEAVDHAHRNRLFHRALAARSVWVELDGNYPRLRIADWQVAARRGTAFHSGGHTTHQTTTRHSGETTAVRALADHVEAAAQAYLAPEFPAFDGDPRALDMFGLGALAFLVFTGRPPGRDRQEVSEHIREHGELTPAAVDDDILPVMDTLVREATRRAPGERTRSPREFLRRVDEIEEFLTRPDVVTDPLVAVKGQEVVDGWTVRSVLGKGATSRALLVERGGEERVFKVAVSDSAATKLRREAEQLQRLRDRRIVTTVGDQPVLTIGERTVLQLELAGDLTLADYLRLEGSLGIEELRRFGVNLFEIADYLEDQRVFHRDVKPANLGVRERNKKSRELVLFDFSLAGISEKDTRAGTPGYLDPFLDPEGDERGYDGAAERYAIAVTLHEMASGDLPAWSEDGVEPRFLPDDVEHPRLSEQYFPDQLRKPLAAFFRRALHRRPERRFDTLAEMRETWERIFQEAEDRSATIPESAASAAADDEDTRRRNAENATARTPLYQAGLSPHALDAATRVLLCETVDDLLDKPIARIRGMRGVPLRARNELVSQANRWRRRLERAEPVAEPGGGPDDHEHAGREAGLDEVVLGFLPKPTRRPPAWARTIRHLLGLPEDAPAEPVWRTQKEVAEELNLPQVTVSQHLRKARDHWRKKKQLYEGVRDDVVAILDRHGRLREVRQIADELLGMRGTTAEVPETRQAYALAAVRVVAECEERLEDPAFVLRRVRSHTDTVSVLVARVIDDDPNVPVEADLLDYAVALGREADRLVRFDDDAPLPAPADVRAALRGVPTKPGMTPLSDVDLVTLAAATSENARVTARLELYPKNLGVERALDVTQAVSYLGAPGITPQQIRDRVRARFPQMELPDDHGLWRLLRRPSRFPRLSKRVSDGVEYWFLPAAPTSLTATPSATGGGVLEHPAKHEEARRRLDQAVARGGYLAVKTWLPDAERVAALLADRSDTASVDVAAVFVRILTEMIEEYGGPPWDVVVAADVPDGPPEFGNMVAEACAVLGERIRAAGADRPVLLHGATPLARYPAGHALLRTLAQQARESGTAPHGLWLLCPMDNPQRPARLDGEPAGAITESEQLALPRGFGAEERALAG</sequence>
<evidence type="ECO:0000256" key="6">
    <source>
        <dbReference type="ARBA" id="ARBA00022840"/>
    </source>
</evidence>
<dbReference type="PROSITE" id="PS50965">
    <property type="entry name" value="NERD"/>
    <property type="match status" value="1"/>
</dbReference>
<dbReference type="SMART" id="SM00220">
    <property type="entry name" value="S_TKc"/>
    <property type="match status" value="1"/>
</dbReference>
<keyword evidence="3" id="KW-0808">Transferase</keyword>
<evidence type="ECO:0000313" key="8">
    <source>
        <dbReference type="EMBL" id="UOE19787.1"/>
    </source>
</evidence>
<proteinExistence type="predicted"/>
<evidence type="ECO:0000256" key="7">
    <source>
        <dbReference type="SAM" id="MobiDB-lite"/>
    </source>
</evidence>
<dbReference type="InterPro" id="IPR017441">
    <property type="entry name" value="Protein_kinase_ATP_BS"/>
</dbReference>
<dbReference type="KEGG" id="thao:NI17_000520"/>
<dbReference type="PANTHER" id="PTHR43289:SF6">
    <property type="entry name" value="SERINE_THREONINE-PROTEIN KINASE NEKL-3"/>
    <property type="match status" value="1"/>
</dbReference>
<evidence type="ECO:0000256" key="2">
    <source>
        <dbReference type="ARBA" id="ARBA00022527"/>
    </source>
</evidence>
<dbReference type="InterPro" id="IPR011009">
    <property type="entry name" value="Kinase-like_dom_sf"/>
</dbReference>
<feature type="region of interest" description="Disordered" evidence="7">
    <location>
        <begin position="784"/>
        <end position="813"/>
    </location>
</feature>
<evidence type="ECO:0000256" key="3">
    <source>
        <dbReference type="ARBA" id="ARBA00022679"/>
    </source>
</evidence>
<dbReference type="GO" id="GO:0004674">
    <property type="term" value="F:protein serine/threonine kinase activity"/>
    <property type="evidence" value="ECO:0007669"/>
    <property type="project" value="UniProtKB-KW"/>
</dbReference>
<feature type="compositionally biased region" description="Low complexity" evidence="7">
    <location>
        <begin position="788"/>
        <end position="798"/>
    </location>
</feature>
<dbReference type="Pfam" id="PF08378">
    <property type="entry name" value="NERD"/>
    <property type="match status" value="1"/>
</dbReference>
<keyword evidence="5 8" id="KW-0418">Kinase</keyword>
<organism evidence="8 9">
    <name type="scientific">Thermobifida halotolerans</name>
    <dbReference type="NCBI Taxonomy" id="483545"/>
    <lineage>
        <taxon>Bacteria</taxon>
        <taxon>Bacillati</taxon>
        <taxon>Actinomycetota</taxon>
        <taxon>Actinomycetes</taxon>
        <taxon>Streptosporangiales</taxon>
        <taxon>Nocardiopsidaceae</taxon>
        <taxon>Thermobifida</taxon>
    </lineage>
</organism>
<dbReference type="EC" id="2.7.11.1" evidence="1"/>
<dbReference type="PROSITE" id="PS50011">
    <property type="entry name" value="PROTEIN_KINASE_DOM"/>
    <property type="match status" value="2"/>
</dbReference>
<dbReference type="Proteomes" id="UP000265719">
    <property type="component" value="Chromosome"/>
</dbReference>
<dbReference type="InterPro" id="IPR049832">
    <property type="entry name" value="BREX_PglW"/>
</dbReference>
<name>A0A399G252_9ACTN</name>
<keyword evidence="9" id="KW-1185">Reference proteome</keyword>
<evidence type="ECO:0000256" key="4">
    <source>
        <dbReference type="ARBA" id="ARBA00022741"/>
    </source>
</evidence>
<evidence type="ECO:0000313" key="9">
    <source>
        <dbReference type="Proteomes" id="UP000265719"/>
    </source>
</evidence>
<dbReference type="InterPro" id="IPR000719">
    <property type="entry name" value="Prot_kinase_dom"/>
</dbReference>